<dbReference type="STRING" id="56110.Oscil6304_2274"/>
<organism evidence="5 6">
    <name type="scientific">Oscillatoria acuminata PCC 6304</name>
    <dbReference type="NCBI Taxonomy" id="56110"/>
    <lineage>
        <taxon>Bacteria</taxon>
        <taxon>Bacillati</taxon>
        <taxon>Cyanobacteriota</taxon>
        <taxon>Cyanophyceae</taxon>
        <taxon>Oscillatoriophycideae</taxon>
        <taxon>Oscillatoriales</taxon>
        <taxon>Oscillatoriaceae</taxon>
        <taxon>Oscillatoria</taxon>
    </lineage>
</organism>
<dbReference type="KEGG" id="oac:Oscil6304_2274"/>
<dbReference type="eggNOG" id="COG2730">
    <property type="taxonomic scope" value="Bacteria"/>
</dbReference>
<keyword evidence="2 3" id="KW-0326">Glycosidase</keyword>
<dbReference type="GO" id="GO:0000272">
    <property type="term" value="P:polysaccharide catabolic process"/>
    <property type="evidence" value="ECO:0007669"/>
    <property type="project" value="InterPro"/>
</dbReference>
<dbReference type="SUPFAM" id="SSF51445">
    <property type="entry name" value="(Trans)glycosidases"/>
    <property type="match status" value="1"/>
</dbReference>
<accession>K9THP0</accession>
<dbReference type="HOGENOM" id="CLU_012932_3_0_3"/>
<dbReference type="Pfam" id="PF00150">
    <property type="entry name" value="Cellulase"/>
    <property type="match status" value="1"/>
</dbReference>
<dbReference type="InParanoid" id="K9THP0"/>
<dbReference type="OrthoDB" id="154460at2"/>
<dbReference type="InterPro" id="IPR017853">
    <property type="entry name" value="GH"/>
</dbReference>
<proteinExistence type="inferred from homology"/>
<evidence type="ECO:0000313" key="5">
    <source>
        <dbReference type="EMBL" id="AFY81908.1"/>
    </source>
</evidence>
<evidence type="ECO:0000256" key="3">
    <source>
        <dbReference type="RuleBase" id="RU361153"/>
    </source>
</evidence>
<evidence type="ECO:0000256" key="2">
    <source>
        <dbReference type="ARBA" id="ARBA00023295"/>
    </source>
</evidence>
<dbReference type="Proteomes" id="UP000010367">
    <property type="component" value="Chromosome"/>
</dbReference>
<gene>
    <name evidence="5" type="ORF">Oscil6304_2274</name>
</gene>
<protein>
    <submittedName>
        <fullName evidence="5">Endoglucanase</fullName>
    </submittedName>
</protein>
<dbReference type="EMBL" id="CP003607">
    <property type="protein sequence ID" value="AFY81908.1"/>
    <property type="molecule type" value="Genomic_DNA"/>
</dbReference>
<dbReference type="AlphaFoldDB" id="K9THP0"/>
<sequence length="337" mass="39464">MLVSRSKRKFFLTIFFCSILLITGLFSWVHSTVEAVEGTPWLHVEGIDIKDPNGHKVVLRGVSLPDLALNDYRDGEGKWATELIEMLTDGENGWYSTVIRLPVYPIWEHGYNNDPQRYDQRYIRPAVEKCVEKNIYCIIDWHYVDDPRDVDRETRAFWSDIAVKYKDYPNIMFEVFNENKTDMSWAEWKSITQPWVDLIRSYAPKNIILVGAPHYSQHLFDTPDNPIEGENLVYVAHVYPGLKEHHWDRWMFNSADKIPIFVTEWGFRKGSSKTTSGTISTYGRAIKKKLEDHQLSWTCWVADYSWKPEMFDSDWNLLVGENNMGGFVKDYLAEKRG</sequence>
<dbReference type="Gene3D" id="3.20.20.80">
    <property type="entry name" value="Glycosidases"/>
    <property type="match status" value="1"/>
</dbReference>
<feature type="domain" description="Glycoside hydrolase family 5" evidence="4">
    <location>
        <begin position="53"/>
        <end position="302"/>
    </location>
</feature>
<dbReference type="InterPro" id="IPR001547">
    <property type="entry name" value="Glyco_hydro_5"/>
</dbReference>
<dbReference type="PANTHER" id="PTHR34142">
    <property type="entry name" value="ENDO-BETA-1,4-GLUCANASE A"/>
    <property type="match status" value="1"/>
</dbReference>
<reference evidence="5 6" key="1">
    <citation type="submission" date="2012-06" db="EMBL/GenBank/DDBJ databases">
        <title>Finished chromosome of genome of Oscillatoria acuminata PCC 6304.</title>
        <authorList>
            <consortium name="US DOE Joint Genome Institute"/>
            <person name="Gugger M."/>
            <person name="Coursin T."/>
            <person name="Rippka R."/>
            <person name="Tandeau De Marsac N."/>
            <person name="Huntemann M."/>
            <person name="Wei C.-L."/>
            <person name="Han J."/>
            <person name="Detter J.C."/>
            <person name="Han C."/>
            <person name="Tapia R."/>
            <person name="Davenport K."/>
            <person name="Daligault H."/>
            <person name="Erkkila T."/>
            <person name="Gu W."/>
            <person name="Munk A.C.C."/>
            <person name="Teshima H."/>
            <person name="Xu Y."/>
            <person name="Chain P."/>
            <person name="Chen A."/>
            <person name="Krypides N."/>
            <person name="Mavromatis K."/>
            <person name="Markowitz V."/>
            <person name="Szeto E."/>
            <person name="Ivanova N."/>
            <person name="Mikhailova N."/>
            <person name="Ovchinnikova G."/>
            <person name="Pagani I."/>
            <person name="Pati A."/>
            <person name="Goodwin L."/>
            <person name="Peters L."/>
            <person name="Pitluck S."/>
            <person name="Woyke T."/>
            <person name="Kerfeld C."/>
        </authorList>
    </citation>
    <scope>NUCLEOTIDE SEQUENCE [LARGE SCALE GENOMIC DNA]</scope>
    <source>
        <strain evidence="5 6">PCC 6304</strain>
    </source>
</reference>
<comment type="similarity">
    <text evidence="3">Belongs to the glycosyl hydrolase 5 (cellulase A) family.</text>
</comment>
<evidence type="ECO:0000259" key="4">
    <source>
        <dbReference type="Pfam" id="PF00150"/>
    </source>
</evidence>
<name>K9THP0_9CYAN</name>
<keyword evidence="6" id="KW-1185">Reference proteome</keyword>
<evidence type="ECO:0000256" key="1">
    <source>
        <dbReference type="ARBA" id="ARBA00022801"/>
    </source>
</evidence>
<dbReference type="PANTHER" id="PTHR34142:SF1">
    <property type="entry name" value="GLYCOSIDE HYDROLASE FAMILY 5 DOMAIN-CONTAINING PROTEIN"/>
    <property type="match status" value="1"/>
</dbReference>
<keyword evidence="1 3" id="KW-0378">Hydrolase</keyword>
<dbReference type="GO" id="GO:0004553">
    <property type="term" value="F:hydrolase activity, hydrolyzing O-glycosyl compounds"/>
    <property type="evidence" value="ECO:0007669"/>
    <property type="project" value="InterPro"/>
</dbReference>
<evidence type="ECO:0000313" key="6">
    <source>
        <dbReference type="Proteomes" id="UP000010367"/>
    </source>
</evidence>
<dbReference type="RefSeq" id="WP_015148550.1">
    <property type="nucleotide sequence ID" value="NC_019693.1"/>
</dbReference>
<dbReference type="FunCoup" id="K9THP0">
    <property type="interactions" value="96"/>
</dbReference>